<name>A0A139R8C1_STRMT</name>
<reference evidence="2 3" key="1">
    <citation type="submission" date="2016-01" db="EMBL/GenBank/DDBJ databases">
        <title>Highly variable Streptococcus oralis are common among viridans streptococci isolated from primates.</title>
        <authorList>
            <person name="Denapaite D."/>
            <person name="Rieger M."/>
            <person name="Koendgen S."/>
            <person name="Brueckner R."/>
            <person name="Ochigava I."/>
            <person name="Kappeler P."/>
            <person name="Maetz-Rensing K."/>
            <person name="Leendertz F."/>
            <person name="Hakenbeck R."/>
        </authorList>
    </citation>
    <scope>NUCLEOTIDE SEQUENCE [LARGE SCALE GENOMIC DNA]</scope>
    <source>
        <strain evidence="2 3">DD22</strain>
    </source>
</reference>
<protein>
    <recommendedName>
        <fullName evidence="1">IrrE N-terminal-like domain-containing protein</fullName>
    </recommendedName>
</protein>
<feature type="domain" description="IrrE N-terminal-like" evidence="1">
    <location>
        <begin position="106"/>
        <end position="190"/>
    </location>
</feature>
<proteinExistence type="predicted"/>
<dbReference type="AlphaFoldDB" id="A0A139R8C1"/>
<dbReference type="Pfam" id="PF06114">
    <property type="entry name" value="Peptidase_M78"/>
    <property type="match status" value="1"/>
</dbReference>
<sequence length="252" mass="29995">MAREIISRRRYIQHWDYAVPVIEAVSRQNNIPLEQVTFQHIIRYFEQTYNLHFIFFEKDPFPMLPSAGLLGSEYIRYRGLVNNPDVTYLDDIICKHNDGFTIYSKEKEKYLVYINQTHIKRRVIFTILHELAHIAAHFSTGRSDEVALACANNYQSNPLEIEANTMASLFYINNERMVWHLKNKHSYEQIKQANTISDNALFNRLVDFVHYRILSYDEYLLDDQQQRRVAIDLVTKYKQGNNILQQYYDIDV</sequence>
<accession>A0A139R8C1</accession>
<gene>
    <name evidence="2" type="ORF">SMIDD22_01716</name>
</gene>
<evidence type="ECO:0000313" key="3">
    <source>
        <dbReference type="Proteomes" id="UP000070779"/>
    </source>
</evidence>
<dbReference type="EMBL" id="LQZD01000426">
    <property type="protein sequence ID" value="KXU10997.1"/>
    <property type="molecule type" value="Genomic_DNA"/>
</dbReference>
<evidence type="ECO:0000313" key="2">
    <source>
        <dbReference type="EMBL" id="KXU10997.1"/>
    </source>
</evidence>
<organism evidence="2 3">
    <name type="scientific">Streptococcus mitis</name>
    <dbReference type="NCBI Taxonomy" id="28037"/>
    <lineage>
        <taxon>Bacteria</taxon>
        <taxon>Bacillati</taxon>
        <taxon>Bacillota</taxon>
        <taxon>Bacilli</taxon>
        <taxon>Lactobacillales</taxon>
        <taxon>Streptococcaceae</taxon>
        <taxon>Streptococcus</taxon>
        <taxon>Streptococcus mitis group</taxon>
    </lineage>
</organism>
<dbReference type="PATRIC" id="fig|28037.238.peg.2034"/>
<dbReference type="Proteomes" id="UP000070779">
    <property type="component" value="Unassembled WGS sequence"/>
</dbReference>
<evidence type="ECO:0000259" key="1">
    <source>
        <dbReference type="Pfam" id="PF06114"/>
    </source>
</evidence>
<comment type="caution">
    <text evidence="2">The sequence shown here is derived from an EMBL/GenBank/DDBJ whole genome shotgun (WGS) entry which is preliminary data.</text>
</comment>
<dbReference type="Gene3D" id="1.10.10.2910">
    <property type="match status" value="1"/>
</dbReference>
<dbReference type="InterPro" id="IPR010359">
    <property type="entry name" value="IrrE_HExxH"/>
</dbReference>